<accession>A0ABV9KL10</accession>
<name>A0ABV9KL10_9RHOB</name>
<evidence type="ECO:0008006" key="3">
    <source>
        <dbReference type="Google" id="ProtNLM"/>
    </source>
</evidence>
<evidence type="ECO:0000313" key="2">
    <source>
        <dbReference type="Proteomes" id="UP001595973"/>
    </source>
</evidence>
<reference evidence="2" key="1">
    <citation type="journal article" date="2019" name="Int. J. Syst. Evol. Microbiol.">
        <title>The Global Catalogue of Microorganisms (GCM) 10K type strain sequencing project: providing services to taxonomists for standard genome sequencing and annotation.</title>
        <authorList>
            <consortium name="The Broad Institute Genomics Platform"/>
            <consortium name="The Broad Institute Genome Sequencing Center for Infectious Disease"/>
            <person name="Wu L."/>
            <person name="Ma J."/>
        </authorList>
    </citation>
    <scope>NUCLEOTIDE SEQUENCE [LARGE SCALE GENOMIC DNA]</scope>
    <source>
        <strain evidence="2">CGMCC 4.7283</strain>
    </source>
</reference>
<organism evidence="1 2">
    <name type="scientific">Seohaeicola nanhaiensis</name>
    <dbReference type="NCBI Taxonomy" id="1387282"/>
    <lineage>
        <taxon>Bacteria</taxon>
        <taxon>Pseudomonadati</taxon>
        <taxon>Pseudomonadota</taxon>
        <taxon>Alphaproteobacteria</taxon>
        <taxon>Rhodobacterales</taxon>
        <taxon>Roseobacteraceae</taxon>
        <taxon>Seohaeicola</taxon>
    </lineage>
</organism>
<dbReference type="PROSITE" id="PS51257">
    <property type="entry name" value="PROKAR_LIPOPROTEIN"/>
    <property type="match status" value="1"/>
</dbReference>
<dbReference type="Proteomes" id="UP001595973">
    <property type="component" value="Unassembled WGS sequence"/>
</dbReference>
<protein>
    <recommendedName>
        <fullName evidence="3">Lipoprotein</fullName>
    </recommendedName>
</protein>
<keyword evidence="2" id="KW-1185">Reference proteome</keyword>
<sequence>MKSLAVIGLSACVVLAGCVEPIANSRDKPVDAARLPDDVRAMAAPGQDLSEVRILAEDGCYWYRYAGPVETTLLPLRTQDGRPICTRAQ</sequence>
<proteinExistence type="predicted"/>
<gene>
    <name evidence="1" type="ORF">ACFO5X_19645</name>
</gene>
<evidence type="ECO:0000313" key="1">
    <source>
        <dbReference type="EMBL" id="MFC4670774.1"/>
    </source>
</evidence>
<dbReference type="RefSeq" id="WP_380720159.1">
    <property type="nucleotide sequence ID" value="NZ_JBHSGI010000029.1"/>
</dbReference>
<comment type="caution">
    <text evidence="1">The sequence shown here is derived from an EMBL/GenBank/DDBJ whole genome shotgun (WGS) entry which is preliminary data.</text>
</comment>
<dbReference type="EMBL" id="JBHSGI010000029">
    <property type="protein sequence ID" value="MFC4670774.1"/>
    <property type="molecule type" value="Genomic_DNA"/>
</dbReference>